<comment type="cofactor">
    <cofactor evidence="18">
        <name>Mg(2+)</name>
        <dbReference type="ChEBI" id="CHEBI:18420"/>
    </cofactor>
    <text evidence="18">Mn(2+), Zn(2+), Cd(2+) and Co(2+) support activity to lesser extents.</text>
</comment>
<evidence type="ECO:0000256" key="10">
    <source>
        <dbReference type="ARBA" id="ARBA00022989"/>
    </source>
</evidence>
<accession>A0A2H0YS60</accession>
<dbReference type="InterPro" id="IPR033717">
    <property type="entry name" value="UDPK"/>
</dbReference>
<keyword evidence="14" id="KW-1208">Phospholipid metabolism</keyword>
<sequence>MTIINFRSFKNSIVYASRGLRYVYHHEQNFRLQLFLGAIVLLCAYFFNISERDFLLILMLIAAVLILELINTVLEYFLNVIEPKIHIQAKIIKDIMAGAVLLMSAAAAILGLMIFWPYVL</sequence>
<evidence type="ECO:0000256" key="2">
    <source>
        <dbReference type="ARBA" id="ARBA00005967"/>
    </source>
</evidence>
<evidence type="ECO:0000313" key="21">
    <source>
        <dbReference type="Proteomes" id="UP000228711"/>
    </source>
</evidence>
<feature type="transmembrane region" description="Helical" evidence="19">
    <location>
        <begin position="30"/>
        <end position="48"/>
    </location>
</feature>
<feature type="binding site" evidence="17">
    <location>
        <position position="75"/>
    </location>
    <ligand>
        <name>ATP</name>
        <dbReference type="ChEBI" id="CHEBI:30616"/>
    </ligand>
</feature>
<dbReference type="EMBL" id="PEXV01000121">
    <property type="protein sequence ID" value="PIS41328.1"/>
    <property type="molecule type" value="Genomic_DNA"/>
</dbReference>
<comment type="subcellular location">
    <subcellularLocation>
        <location evidence="1">Cell membrane</location>
        <topology evidence="1">Multi-pass membrane protein</topology>
    </subcellularLocation>
</comment>
<comment type="similarity">
    <text evidence="2">Belongs to the bacterial diacylglycerol kinase family.</text>
</comment>
<organism evidence="20 21">
    <name type="scientific">Candidatus Kerfeldbacteria bacterium CG08_land_8_20_14_0_20_42_7</name>
    <dbReference type="NCBI Taxonomy" id="2014245"/>
    <lineage>
        <taxon>Bacteria</taxon>
        <taxon>Candidatus Kerfeldiibacteriota</taxon>
    </lineage>
</organism>
<evidence type="ECO:0000256" key="16">
    <source>
        <dbReference type="PIRSR" id="PIRSR600829-2"/>
    </source>
</evidence>
<dbReference type="PANTHER" id="PTHR34299">
    <property type="entry name" value="DIACYLGLYCEROL KINASE"/>
    <property type="match status" value="1"/>
</dbReference>
<evidence type="ECO:0000256" key="19">
    <source>
        <dbReference type="SAM" id="Phobius"/>
    </source>
</evidence>
<feature type="active site" description="Proton acceptor" evidence="15">
    <location>
        <position position="68"/>
    </location>
</feature>
<feature type="transmembrane region" description="Helical" evidence="19">
    <location>
        <begin position="95"/>
        <end position="119"/>
    </location>
</feature>
<reference evidence="21" key="1">
    <citation type="submission" date="2017-09" db="EMBL/GenBank/DDBJ databases">
        <title>Depth-based differentiation of microbial function through sediment-hosted aquifers and enrichment of novel symbionts in the deep terrestrial subsurface.</title>
        <authorList>
            <person name="Probst A.J."/>
            <person name="Ladd B."/>
            <person name="Jarett J.K."/>
            <person name="Geller-Mcgrath D.E."/>
            <person name="Sieber C.M.K."/>
            <person name="Emerson J.B."/>
            <person name="Anantharaman K."/>
            <person name="Thomas B.C."/>
            <person name="Malmstrom R."/>
            <person name="Stieglmeier M."/>
            <person name="Klingl A."/>
            <person name="Woyke T."/>
            <person name="Ryan C.M."/>
            <person name="Banfield J.F."/>
        </authorList>
    </citation>
    <scope>NUCLEOTIDE SEQUENCE [LARGE SCALE GENOMIC DNA]</scope>
</reference>
<dbReference type="Proteomes" id="UP000228711">
    <property type="component" value="Unassembled WGS sequence"/>
</dbReference>
<comment type="caution">
    <text evidence="20">The sequence shown here is derived from an EMBL/GenBank/DDBJ whole genome shotgun (WGS) entry which is preliminary data.</text>
</comment>
<dbReference type="InterPro" id="IPR000829">
    <property type="entry name" value="DAGK"/>
</dbReference>
<evidence type="ECO:0000256" key="6">
    <source>
        <dbReference type="ARBA" id="ARBA00022692"/>
    </source>
</evidence>
<evidence type="ECO:0000256" key="18">
    <source>
        <dbReference type="PIRSR" id="PIRSR600829-4"/>
    </source>
</evidence>
<evidence type="ECO:0000256" key="15">
    <source>
        <dbReference type="PIRSR" id="PIRSR600829-1"/>
    </source>
</evidence>
<keyword evidence="12 19" id="KW-0472">Membrane</keyword>
<name>A0A2H0YS60_9BACT</name>
<evidence type="ECO:0000256" key="12">
    <source>
        <dbReference type="ARBA" id="ARBA00023136"/>
    </source>
</evidence>
<dbReference type="GO" id="GO:0008654">
    <property type="term" value="P:phospholipid biosynthetic process"/>
    <property type="evidence" value="ECO:0007669"/>
    <property type="project" value="UniProtKB-KW"/>
</dbReference>
<evidence type="ECO:0000256" key="7">
    <source>
        <dbReference type="ARBA" id="ARBA00022741"/>
    </source>
</evidence>
<keyword evidence="10 19" id="KW-1133">Transmembrane helix</keyword>
<evidence type="ECO:0000256" key="4">
    <source>
        <dbReference type="ARBA" id="ARBA00022516"/>
    </source>
</evidence>
<evidence type="ECO:0000256" key="5">
    <source>
        <dbReference type="ARBA" id="ARBA00022679"/>
    </source>
</evidence>
<protein>
    <submittedName>
        <fullName evidence="20">Diacylglycerol kinase</fullName>
    </submittedName>
</protein>
<keyword evidence="3" id="KW-1003">Cell membrane</keyword>
<evidence type="ECO:0000256" key="17">
    <source>
        <dbReference type="PIRSR" id="PIRSR600829-3"/>
    </source>
</evidence>
<keyword evidence="18" id="KW-0460">Magnesium</keyword>
<evidence type="ECO:0000256" key="9">
    <source>
        <dbReference type="ARBA" id="ARBA00022840"/>
    </source>
</evidence>
<dbReference type="PANTHER" id="PTHR34299:SF1">
    <property type="entry name" value="DIACYLGLYCEROL KINASE"/>
    <property type="match status" value="1"/>
</dbReference>
<evidence type="ECO:0000313" key="20">
    <source>
        <dbReference type="EMBL" id="PIS41328.1"/>
    </source>
</evidence>
<proteinExistence type="inferred from homology"/>
<feature type="transmembrane region" description="Helical" evidence="19">
    <location>
        <begin position="54"/>
        <end position="74"/>
    </location>
</feature>
<evidence type="ECO:0000256" key="8">
    <source>
        <dbReference type="ARBA" id="ARBA00022777"/>
    </source>
</evidence>
<dbReference type="GO" id="GO:0046872">
    <property type="term" value="F:metal ion binding"/>
    <property type="evidence" value="ECO:0007669"/>
    <property type="project" value="UniProtKB-KW"/>
</dbReference>
<evidence type="ECO:0000256" key="13">
    <source>
        <dbReference type="ARBA" id="ARBA00023209"/>
    </source>
</evidence>
<dbReference type="Gene3D" id="1.10.287.3610">
    <property type="match status" value="1"/>
</dbReference>
<dbReference type="Pfam" id="PF01219">
    <property type="entry name" value="DAGK_prokar"/>
    <property type="match status" value="1"/>
</dbReference>
<feature type="binding site" evidence="17">
    <location>
        <begin position="93"/>
        <end position="94"/>
    </location>
    <ligand>
        <name>ATP</name>
        <dbReference type="ChEBI" id="CHEBI:30616"/>
    </ligand>
</feature>
<keyword evidence="5" id="KW-0808">Transferase</keyword>
<evidence type="ECO:0000256" key="1">
    <source>
        <dbReference type="ARBA" id="ARBA00004651"/>
    </source>
</evidence>
<evidence type="ECO:0000256" key="11">
    <source>
        <dbReference type="ARBA" id="ARBA00023098"/>
    </source>
</evidence>
<dbReference type="InterPro" id="IPR036945">
    <property type="entry name" value="DAGK_sf"/>
</dbReference>
<feature type="binding site" evidence="17">
    <location>
        <position position="27"/>
    </location>
    <ligand>
        <name>ATP</name>
        <dbReference type="ChEBI" id="CHEBI:30616"/>
    </ligand>
</feature>
<keyword evidence="13" id="KW-0594">Phospholipid biosynthesis</keyword>
<keyword evidence="7 17" id="KW-0547">Nucleotide-binding</keyword>
<gene>
    <name evidence="20" type="ORF">COT25_03695</name>
</gene>
<evidence type="ECO:0000256" key="14">
    <source>
        <dbReference type="ARBA" id="ARBA00023264"/>
    </source>
</evidence>
<keyword evidence="4" id="KW-0444">Lipid biosynthesis</keyword>
<dbReference type="GO" id="GO:0016301">
    <property type="term" value="F:kinase activity"/>
    <property type="evidence" value="ECO:0007669"/>
    <property type="project" value="UniProtKB-KW"/>
</dbReference>
<keyword evidence="18" id="KW-0479">Metal-binding</keyword>
<keyword evidence="9 17" id="KW-0067">ATP-binding</keyword>
<dbReference type="AlphaFoldDB" id="A0A2H0YS60"/>
<feature type="binding site" evidence="18">
    <location>
        <position position="75"/>
    </location>
    <ligand>
        <name>a divalent metal cation</name>
        <dbReference type="ChEBI" id="CHEBI:60240"/>
    </ligand>
</feature>
<evidence type="ECO:0000256" key="3">
    <source>
        <dbReference type="ARBA" id="ARBA00022475"/>
    </source>
</evidence>
<feature type="binding site" evidence="17">
    <location>
        <position position="15"/>
    </location>
    <ligand>
        <name>ATP</name>
        <dbReference type="ChEBI" id="CHEBI:30616"/>
    </ligand>
</feature>
<dbReference type="GO" id="GO:0005524">
    <property type="term" value="F:ATP binding"/>
    <property type="evidence" value="ECO:0007669"/>
    <property type="project" value="UniProtKB-KW"/>
</dbReference>
<feature type="binding site" evidence="16">
    <location>
        <position position="68"/>
    </location>
    <ligand>
        <name>substrate</name>
    </ligand>
</feature>
<keyword evidence="6 19" id="KW-0812">Transmembrane</keyword>
<dbReference type="GO" id="GO:0005886">
    <property type="term" value="C:plasma membrane"/>
    <property type="evidence" value="ECO:0007669"/>
    <property type="project" value="UniProtKB-SubCell"/>
</dbReference>
<keyword evidence="11" id="KW-0443">Lipid metabolism</keyword>
<dbReference type="CDD" id="cd14265">
    <property type="entry name" value="UDPK_IM_like"/>
    <property type="match status" value="1"/>
</dbReference>
<feature type="binding site" evidence="18">
    <location>
        <position position="27"/>
    </location>
    <ligand>
        <name>a divalent metal cation</name>
        <dbReference type="ChEBI" id="CHEBI:60240"/>
    </ligand>
</feature>
<keyword evidence="8 20" id="KW-0418">Kinase</keyword>